<dbReference type="Proteomes" id="UP001167796">
    <property type="component" value="Unassembled WGS sequence"/>
</dbReference>
<proteinExistence type="predicted"/>
<accession>A0ABT9AJ75</accession>
<protein>
    <recommendedName>
        <fullName evidence="4">ERF superfamily protein</fullName>
    </recommendedName>
</protein>
<comment type="caution">
    <text evidence="2">The sequence shown here is derived from an EMBL/GenBank/DDBJ whole genome shotgun (WGS) entry which is preliminary data.</text>
</comment>
<gene>
    <name evidence="2" type="ORF">Q5H92_26440</name>
</gene>
<dbReference type="RefSeq" id="WP_305014585.1">
    <property type="nucleotide sequence ID" value="NZ_JAUQSX010000025.1"/>
</dbReference>
<feature type="region of interest" description="Disordered" evidence="1">
    <location>
        <begin position="184"/>
        <end position="226"/>
    </location>
</feature>
<evidence type="ECO:0000256" key="1">
    <source>
        <dbReference type="SAM" id="MobiDB-lite"/>
    </source>
</evidence>
<feature type="region of interest" description="Disordered" evidence="1">
    <location>
        <begin position="1"/>
        <end position="32"/>
    </location>
</feature>
<evidence type="ECO:0000313" key="3">
    <source>
        <dbReference type="Proteomes" id="UP001167796"/>
    </source>
</evidence>
<evidence type="ECO:0008006" key="4">
    <source>
        <dbReference type="Google" id="ProtNLM"/>
    </source>
</evidence>
<organism evidence="2 3">
    <name type="scientific">Hymenobacter mellowenesis</name>
    <dbReference type="NCBI Taxonomy" id="3063995"/>
    <lineage>
        <taxon>Bacteria</taxon>
        <taxon>Pseudomonadati</taxon>
        <taxon>Bacteroidota</taxon>
        <taxon>Cytophagia</taxon>
        <taxon>Cytophagales</taxon>
        <taxon>Hymenobacteraceae</taxon>
        <taxon>Hymenobacter</taxon>
    </lineage>
</organism>
<sequence>MITCKSMATPAKPSQKEAKRPATRKPEPAPKVKSFDIANSEDVLELANDLARFIKENKLSTEVQGKNFVNVEGWQYAGSRLGIVPITGHVINTSTADEIKYQAQVTLFDLRHQCTVGAGFATCSNKESGKKFYQEFAIMSMAQTRATGKAFRNVLAYLIRAAGYEATPAEEMEYNTNVPAAAHAQPVTDADRAQTSAAEVETPKKETAGAGVPVSAPPAASTTADLSSEDFEKVQHLRARFDASLSTAELVELWNGDAKPFRKYLLVDKEAAKKRIDAAVLHDAKNPVMQIVPDSITEPSERDTLIPWLTPAQKEQIIRLINHPVVTRPEKTKILLHINRLTEAPFEHPEGTVINSKNRVSGDAPAIITKVSGWIEERENGKKQGVRGALKKYLEDNKHAIGKPDCARLSVVAYSPAATDEDLSDALLEAKQLAAVPVNTEATEAPAA</sequence>
<keyword evidence="3" id="KW-1185">Reference proteome</keyword>
<feature type="compositionally biased region" description="Basic and acidic residues" evidence="1">
    <location>
        <begin position="14"/>
        <end position="32"/>
    </location>
</feature>
<name>A0ABT9AJ75_9BACT</name>
<reference evidence="2" key="1">
    <citation type="submission" date="2023-07" db="EMBL/GenBank/DDBJ databases">
        <authorList>
            <person name="Kim M.K."/>
        </authorList>
    </citation>
    <scope>NUCLEOTIDE SEQUENCE</scope>
    <source>
        <strain evidence="2">M29</strain>
    </source>
</reference>
<feature type="compositionally biased region" description="Low complexity" evidence="1">
    <location>
        <begin position="208"/>
        <end position="224"/>
    </location>
</feature>
<evidence type="ECO:0000313" key="2">
    <source>
        <dbReference type="EMBL" id="MDO7849926.1"/>
    </source>
</evidence>
<dbReference type="EMBL" id="JAUQSX010000025">
    <property type="protein sequence ID" value="MDO7849926.1"/>
    <property type="molecule type" value="Genomic_DNA"/>
</dbReference>